<evidence type="ECO:0000313" key="1">
    <source>
        <dbReference type="EMBL" id="GLB32604.1"/>
    </source>
</evidence>
<dbReference type="Proteomes" id="UP001419084">
    <property type="component" value="Unassembled WGS sequence"/>
</dbReference>
<dbReference type="EMBL" id="BRPJ01000097">
    <property type="protein sequence ID" value="GLB32604.1"/>
    <property type="molecule type" value="Genomic_DNA"/>
</dbReference>
<organism evidence="1 2">
    <name type="scientific">Lacrimispora amygdalina</name>
    <dbReference type="NCBI Taxonomy" id="253257"/>
    <lineage>
        <taxon>Bacteria</taxon>
        <taxon>Bacillati</taxon>
        <taxon>Bacillota</taxon>
        <taxon>Clostridia</taxon>
        <taxon>Lachnospirales</taxon>
        <taxon>Lachnospiraceae</taxon>
        <taxon>Lacrimispora</taxon>
    </lineage>
</organism>
<reference evidence="1 2" key="1">
    <citation type="journal article" date="2024" name="Int. J. Syst. Evol. Microbiol.">
        <title>Lacrimispora brassicae sp. nov. isolated from fermented cabbage, and proposal of Clostridium indicum Gundawar et al. 2019 and Clostridium methoxybenzovorans Mechichi et al. 1999 as heterotypic synonyms of Lacrimispora amygdalina (Parshina et al. 2003) Haas and Blanchard 2020 and Lacrimispora indolis (McClung and McCoy 1957) Haas and Blanchard 2020, respectively.</title>
        <authorList>
            <person name="Kobayashi H."/>
            <person name="Tanizawa Y."/>
            <person name="Sakamoto M."/>
            <person name="Ohkuma M."/>
            <person name="Tohno M."/>
        </authorList>
    </citation>
    <scope>NUCLEOTIDE SEQUENCE [LARGE SCALE GENOMIC DNA]</scope>
    <source>
        <strain evidence="1 2">DSM 12857</strain>
    </source>
</reference>
<keyword evidence="2" id="KW-1185">Reference proteome</keyword>
<protein>
    <submittedName>
        <fullName evidence="1">Uncharacterized protein</fullName>
    </submittedName>
</protein>
<sequence>MHWLDVDNLVKEMLCYRLKKLKRSDNEENKYGKENFWKNRFNGSDWITGRTFRFPRHV</sequence>
<gene>
    <name evidence="1" type="ORF">LAD12857_45270</name>
</gene>
<accession>A0ABQ5MCN2</accession>
<proteinExistence type="predicted"/>
<evidence type="ECO:0000313" key="2">
    <source>
        <dbReference type="Proteomes" id="UP001419084"/>
    </source>
</evidence>
<comment type="caution">
    <text evidence="1">The sequence shown here is derived from an EMBL/GenBank/DDBJ whole genome shotgun (WGS) entry which is preliminary data.</text>
</comment>
<name>A0ABQ5MCN2_9FIRM</name>